<dbReference type="OrthoDB" id="3387554at2"/>
<evidence type="ECO:0000313" key="2">
    <source>
        <dbReference type="Proteomes" id="UP000246303"/>
    </source>
</evidence>
<protein>
    <recommendedName>
        <fullName evidence="3">CU044_5270 family protein</fullName>
    </recommendedName>
</protein>
<name>A0A2V3DMT4_9MICC</name>
<reference evidence="1 2" key="1">
    <citation type="submission" date="2018-05" db="EMBL/GenBank/DDBJ databases">
        <title>Genetic diversity of glacier-inhabiting Cryobacterium bacteria in China and description of Cryobacterium mengkeensis sp. nov. and Arthrobacter glacialis sp. nov.</title>
        <authorList>
            <person name="Liu Q."/>
            <person name="Xin Y.-H."/>
        </authorList>
    </citation>
    <scope>NUCLEOTIDE SEQUENCE [LARGE SCALE GENOMIC DNA]</scope>
    <source>
        <strain evidence="1 2">GP3</strain>
    </source>
</reference>
<comment type="caution">
    <text evidence="1">The sequence shown here is derived from an EMBL/GenBank/DDBJ whole genome shotgun (WGS) entry which is preliminary data.</text>
</comment>
<dbReference type="InterPro" id="IPR047789">
    <property type="entry name" value="CU044_5270-like"/>
</dbReference>
<dbReference type="Proteomes" id="UP000246303">
    <property type="component" value="Unassembled WGS sequence"/>
</dbReference>
<dbReference type="RefSeq" id="WP_110107691.1">
    <property type="nucleotide sequence ID" value="NZ_JACBZZ010000001.1"/>
</dbReference>
<evidence type="ECO:0008006" key="3">
    <source>
        <dbReference type="Google" id="ProtNLM"/>
    </source>
</evidence>
<accession>A0A2V3DMT4</accession>
<organism evidence="1 2">
    <name type="scientific">Arthrobacter psychrochitiniphilus</name>
    <dbReference type="NCBI Taxonomy" id="291045"/>
    <lineage>
        <taxon>Bacteria</taxon>
        <taxon>Bacillati</taxon>
        <taxon>Actinomycetota</taxon>
        <taxon>Actinomycetes</taxon>
        <taxon>Micrococcales</taxon>
        <taxon>Micrococcaceae</taxon>
        <taxon>Arthrobacter</taxon>
    </lineage>
</organism>
<evidence type="ECO:0000313" key="1">
    <source>
        <dbReference type="EMBL" id="PXA64067.1"/>
    </source>
</evidence>
<dbReference type="EMBL" id="QHLZ01000016">
    <property type="protein sequence ID" value="PXA64067.1"/>
    <property type="molecule type" value="Genomic_DNA"/>
</dbReference>
<dbReference type="NCBIfam" id="NF038083">
    <property type="entry name" value="CU044_5270_fam"/>
    <property type="match status" value="1"/>
</dbReference>
<sequence>MDELKLLREMRNDIPIVKDSVIDSGRHQLLHRIAPGGVKKSKRRPRKALRITLMTTATLGLVTALVGGNVIGLAGWRGAASAEAAEVLNNAASMSIKTVDPVVGPGQYLKIDSTNLWMSTYGVQDASGSVGSNTTVEWLDTEKMSFYVPADRDQEWVWDRSGRVPTTFFSAQAKETALEQAKDIGDTSEHLRAANGAFYGSPSTFPTEKELAGYSRDPRMLLNGIYLKTLGAGQSLDGEALVWIADLLRTGLVPADLRAALYQAAALIPGVSVTDNQATLDGQSGVAIGRVEGASNIRQDVIIDPATGQLIGERQVALEAMGSVPAGATIGWTTIRTTVVNSLP</sequence>
<gene>
    <name evidence="1" type="ORF">CVS29_17005</name>
</gene>
<proteinExistence type="predicted"/>
<keyword evidence="2" id="KW-1185">Reference proteome</keyword>
<dbReference type="AlphaFoldDB" id="A0A2V3DMT4"/>